<dbReference type="PROSITE" id="PS50868">
    <property type="entry name" value="POST_SET"/>
    <property type="match status" value="1"/>
</dbReference>
<dbReference type="Gene3D" id="2.30.30.490">
    <property type="match status" value="1"/>
</dbReference>
<dbReference type="SUPFAM" id="SSF57903">
    <property type="entry name" value="FYVE/PHD zinc finger"/>
    <property type="match status" value="1"/>
</dbReference>
<keyword evidence="9" id="KW-0677">Repeat</keyword>
<keyword evidence="17" id="KW-0539">Nucleus</keyword>
<dbReference type="GO" id="GO:0008270">
    <property type="term" value="F:zinc ion binding"/>
    <property type="evidence" value="ECO:0007669"/>
    <property type="project" value="UniProtKB-KW"/>
</dbReference>
<evidence type="ECO:0000256" key="13">
    <source>
        <dbReference type="ARBA" id="ARBA00023015"/>
    </source>
</evidence>
<dbReference type="InterPro" id="IPR043319">
    <property type="entry name" value="PHD_ASH1L"/>
</dbReference>
<dbReference type="InterPro" id="IPR018359">
    <property type="entry name" value="Bromodomain_CS"/>
</dbReference>
<dbReference type="Pfam" id="PF17907">
    <property type="entry name" value="AWS"/>
    <property type="match status" value="1"/>
</dbReference>
<feature type="compositionally biased region" description="Basic residues" evidence="19">
    <location>
        <begin position="661"/>
        <end position="678"/>
    </location>
</feature>
<dbReference type="SMART" id="SM00317">
    <property type="entry name" value="SET"/>
    <property type="match status" value="1"/>
</dbReference>
<dbReference type="SUPFAM" id="SSF47370">
    <property type="entry name" value="Bromodomain"/>
    <property type="match status" value="1"/>
</dbReference>
<dbReference type="SUPFAM" id="SSF82199">
    <property type="entry name" value="SET domain"/>
    <property type="match status" value="1"/>
</dbReference>
<dbReference type="EMBL" id="UYJE01007462">
    <property type="protein sequence ID" value="VDI54999.1"/>
    <property type="molecule type" value="Genomic_DNA"/>
</dbReference>
<dbReference type="GO" id="GO:0003682">
    <property type="term" value="F:chromatin binding"/>
    <property type="evidence" value="ECO:0007669"/>
    <property type="project" value="InterPro"/>
</dbReference>
<dbReference type="PROSITE" id="PS01359">
    <property type="entry name" value="ZF_PHD_1"/>
    <property type="match status" value="1"/>
</dbReference>
<dbReference type="GO" id="GO:0006355">
    <property type="term" value="P:regulation of DNA-templated transcription"/>
    <property type="evidence" value="ECO:0007669"/>
    <property type="project" value="TreeGrafter"/>
</dbReference>
<dbReference type="SMART" id="SM00249">
    <property type="entry name" value="PHD"/>
    <property type="match status" value="1"/>
</dbReference>
<keyword evidence="16" id="KW-0804">Transcription</keyword>
<dbReference type="Pfam" id="PF01426">
    <property type="entry name" value="BAH"/>
    <property type="match status" value="1"/>
</dbReference>
<feature type="domain" description="SET" evidence="21">
    <location>
        <begin position="1429"/>
        <end position="1545"/>
    </location>
</feature>
<feature type="domain" description="Bromo" evidence="20">
    <location>
        <begin position="1731"/>
        <end position="1801"/>
    </location>
</feature>
<dbReference type="SMART" id="SM00384">
    <property type="entry name" value="AT_hook"/>
    <property type="match status" value="9"/>
</dbReference>
<evidence type="ECO:0000256" key="15">
    <source>
        <dbReference type="ARBA" id="ARBA00023159"/>
    </source>
</evidence>
<dbReference type="PROSITE" id="PS51215">
    <property type="entry name" value="AWS"/>
    <property type="match status" value="1"/>
</dbReference>
<dbReference type="GO" id="GO:0005694">
    <property type="term" value="C:chromosome"/>
    <property type="evidence" value="ECO:0007669"/>
    <property type="project" value="UniProtKB-SubCell"/>
</dbReference>
<keyword evidence="26" id="KW-1185">Reference proteome</keyword>
<feature type="domain" description="BAH" evidence="23">
    <location>
        <begin position="1930"/>
        <end position="2069"/>
    </location>
</feature>
<dbReference type="GO" id="GO:0005654">
    <property type="term" value="C:nucleoplasm"/>
    <property type="evidence" value="ECO:0007669"/>
    <property type="project" value="TreeGrafter"/>
</dbReference>
<comment type="subcellular location">
    <subcellularLocation>
        <location evidence="2">Chromosome</location>
    </subcellularLocation>
    <subcellularLocation>
        <location evidence="1">Nucleus</location>
    </subcellularLocation>
</comment>
<evidence type="ECO:0000313" key="25">
    <source>
        <dbReference type="EMBL" id="VDI54999.1"/>
    </source>
</evidence>
<dbReference type="GO" id="GO:0042800">
    <property type="term" value="F:histone H3K4 methyltransferase activity"/>
    <property type="evidence" value="ECO:0007669"/>
    <property type="project" value="TreeGrafter"/>
</dbReference>
<dbReference type="InterPro" id="IPR006560">
    <property type="entry name" value="AWS_dom"/>
</dbReference>
<dbReference type="InterPro" id="IPR011011">
    <property type="entry name" value="Znf_FYVE_PHD"/>
</dbReference>
<dbReference type="GO" id="GO:0003677">
    <property type="term" value="F:DNA binding"/>
    <property type="evidence" value="ECO:0007669"/>
    <property type="project" value="InterPro"/>
</dbReference>
<dbReference type="PROSITE" id="PS50280">
    <property type="entry name" value="SET"/>
    <property type="match status" value="1"/>
</dbReference>
<dbReference type="PROSITE" id="PS51038">
    <property type="entry name" value="BAH"/>
    <property type="match status" value="1"/>
</dbReference>
<dbReference type="Pfam" id="PF00856">
    <property type="entry name" value="SET"/>
    <property type="match status" value="1"/>
</dbReference>
<proteinExistence type="predicted"/>
<dbReference type="CDD" id="cd04717">
    <property type="entry name" value="BAH_polybromo"/>
    <property type="match status" value="1"/>
</dbReference>
<evidence type="ECO:0000259" key="22">
    <source>
        <dbReference type="PROSITE" id="PS50868"/>
    </source>
</evidence>
<keyword evidence="5 25" id="KW-0489">Methyltransferase</keyword>
<keyword evidence="8" id="KW-0479">Metal-binding</keyword>
<dbReference type="Gene3D" id="2.170.270.10">
    <property type="entry name" value="SET domain"/>
    <property type="match status" value="1"/>
</dbReference>
<organism evidence="25 26">
    <name type="scientific">Mytilus galloprovincialis</name>
    <name type="common">Mediterranean mussel</name>
    <dbReference type="NCBI Taxonomy" id="29158"/>
    <lineage>
        <taxon>Eukaryota</taxon>
        <taxon>Metazoa</taxon>
        <taxon>Spiralia</taxon>
        <taxon>Lophotrochozoa</taxon>
        <taxon>Mollusca</taxon>
        <taxon>Bivalvia</taxon>
        <taxon>Autobranchia</taxon>
        <taxon>Pteriomorphia</taxon>
        <taxon>Mytilida</taxon>
        <taxon>Mytiloidea</taxon>
        <taxon>Mytilidae</taxon>
        <taxon>Mytilinae</taxon>
        <taxon>Mytilus</taxon>
    </lineage>
</organism>
<keyword evidence="3" id="KW-0158">Chromosome</keyword>
<evidence type="ECO:0000259" key="21">
    <source>
        <dbReference type="PROSITE" id="PS50280"/>
    </source>
</evidence>
<evidence type="ECO:0000259" key="23">
    <source>
        <dbReference type="PROSITE" id="PS51038"/>
    </source>
</evidence>
<dbReference type="SMART" id="SM00570">
    <property type="entry name" value="AWS"/>
    <property type="match status" value="1"/>
</dbReference>
<keyword evidence="14 18" id="KW-0103">Bromodomain</keyword>
<dbReference type="PROSITE" id="PS50014">
    <property type="entry name" value="BROMODOMAIN_2"/>
    <property type="match status" value="1"/>
</dbReference>
<evidence type="ECO:0000256" key="17">
    <source>
        <dbReference type="ARBA" id="ARBA00023242"/>
    </source>
</evidence>
<dbReference type="InterPro" id="IPR046341">
    <property type="entry name" value="SET_dom_sf"/>
</dbReference>
<dbReference type="OrthoDB" id="79252at2759"/>
<name>A0A8B6FVF0_MYTGA</name>
<evidence type="ECO:0000256" key="11">
    <source>
        <dbReference type="ARBA" id="ARBA00022833"/>
    </source>
</evidence>
<dbReference type="SMART" id="SM00439">
    <property type="entry name" value="BAH"/>
    <property type="match status" value="1"/>
</dbReference>
<evidence type="ECO:0000256" key="6">
    <source>
        <dbReference type="ARBA" id="ARBA00022679"/>
    </source>
</evidence>
<dbReference type="InterPro" id="IPR036427">
    <property type="entry name" value="Bromodomain-like_sf"/>
</dbReference>
<dbReference type="EC" id="2.1.1.43" evidence="25"/>
<feature type="compositionally biased region" description="Low complexity" evidence="19">
    <location>
        <begin position="19"/>
        <end position="40"/>
    </location>
</feature>
<reference evidence="25" key="1">
    <citation type="submission" date="2018-11" db="EMBL/GenBank/DDBJ databases">
        <authorList>
            <person name="Alioto T."/>
            <person name="Alioto T."/>
        </authorList>
    </citation>
    <scope>NUCLEOTIDE SEQUENCE</scope>
</reference>
<keyword evidence="7" id="KW-0949">S-adenosyl-L-methionine</keyword>
<keyword evidence="11" id="KW-0862">Zinc</keyword>
<dbReference type="PROSITE" id="PS00633">
    <property type="entry name" value="BROMODOMAIN_1"/>
    <property type="match status" value="1"/>
</dbReference>
<evidence type="ECO:0000256" key="3">
    <source>
        <dbReference type="ARBA" id="ARBA00022454"/>
    </source>
</evidence>
<dbReference type="InterPro" id="IPR013083">
    <property type="entry name" value="Znf_RING/FYVE/PHD"/>
</dbReference>
<dbReference type="PRINTS" id="PR00929">
    <property type="entry name" value="ATHOOK"/>
</dbReference>
<evidence type="ECO:0000256" key="16">
    <source>
        <dbReference type="ARBA" id="ARBA00023163"/>
    </source>
</evidence>
<dbReference type="CDD" id="cd15548">
    <property type="entry name" value="PHD_ASH1L"/>
    <property type="match status" value="1"/>
</dbReference>
<evidence type="ECO:0000256" key="4">
    <source>
        <dbReference type="ARBA" id="ARBA00022553"/>
    </source>
</evidence>
<feature type="region of interest" description="Disordered" evidence="19">
    <location>
        <begin position="129"/>
        <end position="163"/>
    </location>
</feature>
<evidence type="ECO:0000256" key="14">
    <source>
        <dbReference type="ARBA" id="ARBA00023117"/>
    </source>
</evidence>
<keyword evidence="12" id="KW-0156">Chromatin regulator</keyword>
<protein>
    <submittedName>
        <fullName evidence="25">Histone-lysine N-methyltransferase ASH1L</fullName>
        <ecNumber evidence="25">2.1.1.43</ecNumber>
    </submittedName>
</protein>
<feature type="compositionally biased region" description="Low complexity" evidence="19">
    <location>
        <begin position="415"/>
        <end position="427"/>
    </location>
</feature>
<dbReference type="PANTHER" id="PTHR46147">
    <property type="entry name" value="HISTONE-LYSINE N-METHYLTRANSFERASE ASH1"/>
    <property type="match status" value="1"/>
</dbReference>
<keyword evidence="6 25" id="KW-0808">Transferase</keyword>
<dbReference type="InterPro" id="IPR001965">
    <property type="entry name" value="Znf_PHD"/>
</dbReference>
<evidence type="ECO:0000256" key="5">
    <source>
        <dbReference type="ARBA" id="ARBA00022603"/>
    </source>
</evidence>
<dbReference type="InterPro" id="IPR001487">
    <property type="entry name" value="Bromodomain"/>
</dbReference>
<feature type="region of interest" description="Disordered" evidence="19">
    <location>
        <begin position="380"/>
        <end position="437"/>
    </location>
</feature>
<evidence type="ECO:0000259" key="24">
    <source>
        <dbReference type="PROSITE" id="PS51215"/>
    </source>
</evidence>
<dbReference type="PRINTS" id="PR00503">
    <property type="entry name" value="BROMODOMAIN"/>
</dbReference>
<feature type="compositionally biased region" description="Basic and acidic residues" evidence="19">
    <location>
        <begin position="1263"/>
        <end position="1277"/>
    </location>
</feature>
<feature type="region of interest" description="Disordered" evidence="19">
    <location>
        <begin position="1109"/>
        <end position="1136"/>
    </location>
</feature>
<evidence type="ECO:0000256" key="9">
    <source>
        <dbReference type="ARBA" id="ARBA00022737"/>
    </source>
</evidence>
<sequence>MNRVVQEGGGASKTKDLTSSEGSSSDSDSSSQSDTEFSISKSDNSQFKFKISARRRSSASSFKLSDEEDYTLPEGAVSSDVSKIYFFLLSGKDLQGHHTLSMKGRKKSRTGHQLLRMFNTMGLPNTLTEASSTADVDKSLSSKTGEPSKPETIKNTTHDHQKVRPEAVSVENLSSKVVNNAETDLTKIREKTKCLVFDRSSSVDNKQSDSVSKEKSIMKIHSKYGPTTVDNSADHITSGSHGNIFEKISALSTSSSNGPQKESMMQVKKRGPGRPPKSGNKSKPNVPLVSKRGFGRPRKSTVHADEHLPSQAVHDQMFNIDSIQSSVSPDSGIQSVSGSPFGVETIESRVSLTSNQNNKVYLSSVPYSSRLGIDVSAIPTTTSSVSPAYSSSSSGSNIRTESEKSLELFSGANYSSSSPASSSSPSPGKKKGRVRPPKQAEFLRLHKSSTLLNQGKVPTQIELPKSSEGVVNLPVEMPEFTPEMLTLMGRSPTANLLGKDLVKPQVFKNFIAKQISSKAKAFFGSVKKRGPGRPKGSKNIKNKSIMFNKLDGIKKKRGPGRPPKGSCFKIKRGPGRPKGSPNKKTLIKLHDLKKYKKSFFPMDVYNFNSAPEFGTIPDLHDDEEYTYHCAGDIQSRIKHMKSKTSFIKKAKSKYGSFFHKEKIKKKGKPGRPPGRPRKIQPVVEEKTKESHSLNNYKKLCEETDLDYIMQSVNDVTSNFPDPSLADHNEYNLEDDLDTIVPIISSEPPLLEERALPKIRKPKLHVMMRKDKHKKRKKKKNYSTLPQKSGIFQCNRVYFPSKFKLASPKSSLGLVDKSSNLRTSRSSLESNGSTSSVQSSTFVPRKNILRKMQLKRRNKLLHFKSKHKNIVDPVFISDLEYVVDNFHLLAISNPEKNFIRVKPGEVPLPSIFKIPIINVSKKKELKSNMMFEIEKIKKSKTIHKDFSYIEKWIRNEKLKGIRKKSFSEEQSPTSSDDSVICKQQCLPPKKRHKLFNTDDPCYSDASYEQEDGFRSQERKKPGRPRKNPVPLVSFRQEKNKGKQIAIVTPHVSTDFEKSKKLTKVLEEVKATIVEQSVLENKATLEVSTILSLPKEPEEENIIVATTQTKCSECGQPGPVQPKRRGRKPKQLSAESSLNTSSVIATKIKRKLFKKRGVRKRKVGRPRTKHLTQVLNIKPILSDNIVDDVELPCVNSEIVENESECNKTTYNETIESVIRTVCSESEPLPPLKEHDNEILGLDSGDEEPVKKRRRSAKTSVTSADVPKEDSQIKKTDGIPKKKNYQKAGLYSNAYKEDEEPKKKTGSSQRNREKVGCLLSAPLHVGKYRREAMTDFLLPYDIWWLHVKDLIPKKEDVYGKYKKIRNNVHVDIKPVCPYEPHPCNCKRPQTDKESGCGDDCLNRLVFTECSPSACPCDDHCANQRIQKHDWAGGLDVFITADRGCGVRVSGKLTAGQFILEYLGEVVSELEFKRRMTENYSQERHHYCLNLDSGAMIDGYRMGNIGRFVNHSCKPNCEIQKWNVNGVYRMALFALRDIESGEELCYDYNFHSYNMDSQQDCMCGSENCRGVIGGRTQRSNGHVKEKVTPLRPVGRPPKDKRKSNNKLKKFREKQKQAQETIAATFPVIKPISNKERTMARKYSIFLVRNLDKVRQLRTRGPMTECDKEESEEVVKSTACKKRDVFITQLTALKTSRSVKTRRLALAEENSELNQTARLAQILHQILKNLVASKGEDGKELASFLTLPSKKKHPEYYTVIEKPIDFHVIEKHISQGKYTDLKEFDTDINLLFKNAERYCGKTSWVGNLIIKLRQVYIGSKTEVLPLLEDVLGETVQSLVSEADSYDFQDEKDEEDEEEVIRCVCGIFRDEGLMIQCEKCFIWQHCDCMKVKGDVENYLCELCNPRPVSKEIIADPQPEDGTPGWTYYMTLMRDELQVRVGDCVYVLRDVPMSKDISVDSMKTSYKLVQEIGHDKLEIFRIERLWKDGNQNKFAFGHNFYHPHETFHEPSRKFFPNEVFRMPLYEMIPLETIIGSCCVMDLNTYCKGRPKVMRDQDIFVCEYRLDKTAHLFYKISKHPYAINTKSYCFDKFPQRLNPKRTYSPHEVPEAYKTKIRPEKQILDSSSALRKKKRLSLKGKAKDPKVLQQEEEQYQKMEAKKVKEKKNRLDRIMLKMLSTVHTKQRIDLSYLLDCKRQSKKPHTLDV</sequence>
<dbReference type="Pfam" id="PF20826">
    <property type="entry name" value="PHD_5"/>
    <property type="match status" value="1"/>
</dbReference>
<dbReference type="InterPro" id="IPR019786">
    <property type="entry name" value="Zinc_finger_PHD-type_CS"/>
</dbReference>
<feature type="region of interest" description="Disordered" evidence="19">
    <location>
        <begin position="1223"/>
        <end position="1308"/>
    </location>
</feature>
<keyword evidence="13" id="KW-0805">Transcription regulation</keyword>
<feature type="compositionally biased region" description="Basic and acidic residues" evidence="19">
    <location>
        <begin position="135"/>
        <end position="163"/>
    </location>
</feature>
<evidence type="ECO:0000256" key="19">
    <source>
        <dbReference type="SAM" id="MobiDB-lite"/>
    </source>
</evidence>
<evidence type="ECO:0000256" key="10">
    <source>
        <dbReference type="ARBA" id="ARBA00022771"/>
    </source>
</evidence>
<dbReference type="FunFam" id="3.30.40.10:FF:000113">
    <property type="entry name" value="Histone-lysine N-methyltransferase"/>
    <property type="match status" value="1"/>
</dbReference>
<dbReference type="InterPro" id="IPR017956">
    <property type="entry name" value="AT_hook_DNA-bd_motif"/>
</dbReference>
<feature type="region of interest" description="Disordered" evidence="19">
    <location>
        <begin position="252"/>
        <end position="303"/>
    </location>
</feature>
<feature type="region of interest" description="Disordered" evidence="19">
    <location>
        <begin position="1"/>
        <end position="41"/>
    </location>
</feature>
<comment type="caution">
    <text evidence="25">The sequence shown here is derived from an EMBL/GenBank/DDBJ whole genome shotgun (WGS) entry which is preliminary data.</text>
</comment>
<dbReference type="Gene3D" id="1.20.920.10">
    <property type="entry name" value="Bromodomain-like"/>
    <property type="match status" value="1"/>
</dbReference>
<dbReference type="CDD" id="cd19174">
    <property type="entry name" value="SET_ASH1L"/>
    <property type="match status" value="1"/>
</dbReference>
<evidence type="ECO:0000256" key="18">
    <source>
        <dbReference type="PROSITE-ProRule" id="PRU00035"/>
    </source>
</evidence>
<feature type="compositionally biased region" description="Low complexity" evidence="19">
    <location>
        <begin position="380"/>
        <end position="399"/>
    </location>
</feature>
<evidence type="ECO:0000256" key="7">
    <source>
        <dbReference type="ARBA" id="ARBA00022691"/>
    </source>
</evidence>
<feature type="region of interest" description="Disordered" evidence="19">
    <location>
        <begin position="1571"/>
        <end position="1608"/>
    </location>
</feature>
<keyword evidence="15" id="KW-0010">Activator</keyword>
<dbReference type="InterPro" id="IPR001214">
    <property type="entry name" value="SET_dom"/>
</dbReference>
<feature type="domain" description="Post-SET" evidence="22">
    <location>
        <begin position="1553"/>
        <end position="1569"/>
    </location>
</feature>
<dbReference type="Proteomes" id="UP000596742">
    <property type="component" value="Unassembled WGS sequence"/>
</dbReference>
<dbReference type="Gene3D" id="3.30.40.10">
    <property type="entry name" value="Zinc/RING finger domain, C3HC4 (zinc finger)"/>
    <property type="match status" value="1"/>
</dbReference>
<keyword evidence="4" id="KW-0597">Phosphoprotein</keyword>
<dbReference type="SMART" id="SM00297">
    <property type="entry name" value="BROMO"/>
    <property type="match status" value="1"/>
</dbReference>
<evidence type="ECO:0000256" key="2">
    <source>
        <dbReference type="ARBA" id="ARBA00004286"/>
    </source>
</evidence>
<feature type="region of interest" description="Disordered" evidence="19">
    <location>
        <begin position="661"/>
        <end position="690"/>
    </location>
</feature>
<evidence type="ECO:0000256" key="8">
    <source>
        <dbReference type="ARBA" id="ARBA00022723"/>
    </source>
</evidence>
<keyword evidence="10" id="KW-0863">Zinc-finger</keyword>
<dbReference type="InterPro" id="IPR003616">
    <property type="entry name" value="Post-SET_dom"/>
</dbReference>
<evidence type="ECO:0000256" key="12">
    <source>
        <dbReference type="ARBA" id="ARBA00022853"/>
    </source>
</evidence>
<dbReference type="FunFam" id="2.170.270.10:FF:000011">
    <property type="entry name" value="Histone-lysine N-methyltransferase"/>
    <property type="match status" value="1"/>
</dbReference>
<feature type="region of interest" description="Disordered" evidence="19">
    <location>
        <begin position="1005"/>
        <end position="1029"/>
    </location>
</feature>
<dbReference type="SMART" id="SM00508">
    <property type="entry name" value="PostSET"/>
    <property type="match status" value="1"/>
</dbReference>
<evidence type="ECO:0000259" key="20">
    <source>
        <dbReference type="PROSITE" id="PS50014"/>
    </source>
</evidence>
<accession>A0A8B6FVF0</accession>
<dbReference type="Pfam" id="PF00439">
    <property type="entry name" value="Bromodomain"/>
    <property type="match status" value="1"/>
</dbReference>
<feature type="compositionally biased region" description="Basic residues" evidence="19">
    <location>
        <begin position="1594"/>
        <end position="1608"/>
    </location>
</feature>
<dbReference type="PANTHER" id="PTHR46147:SF3">
    <property type="entry name" value="HISTONE-LYSINE N-METHYLTRANSFERASE ASH1"/>
    <property type="match status" value="1"/>
</dbReference>
<dbReference type="InterPro" id="IPR001025">
    <property type="entry name" value="BAH_dom"/>
</dbReference>
<gene>
    <name evidence="25" type="ORF">MGAL_10B071715</name>
</gene>
<evidence type="ECO:0000256" key="1">
    <source>
        <dbReference type="ARBA" id="ARBA00004123"/>
    </source>
</evidence>
<dbReference type="GO" id="GO:0032259">
    <property type="term" value="P:methylation"/>
    <property type="evidence" value="ECO:0007669"/>
    <property type="project" value="UniProtKB-KW"/>
</dbReference>
<evidence type="ECO:0000313" key="26">
    <source>
        <dbReference type="Proteomes" id="UP000596742"/>
    </source>
</evidence>
<feature type="domain" description="AWS" evidence="24">
    <location>
        <begin position="1375"/>
        <end position="1426"/>
    </location>
</feature>
<dbReference type="InterPro" id="IPR043151">
    <property type="entry name" value="BAH_sf"/>
</dbReference>